<keyword evidence="3" id="KW-1185">Reference proteome</keyword>
<dbReference type="AlphaFoldDB" id="A0A1C3XCG4"/>
<dbReference type="EMBL" id="FMAH01000077">
    <property type="protein sequence ID" value="SCB49654.1"/>
    <property type="molecule type" value="Genomic_DNA"/>
</dbReference>
<dbReference type="OrthoDB" id="8365210at2"/>
<name>A0A1C3XCG4_9HYPH</name>
<reference evidence="3" key="1">
    <citation type="submission" date="2016-08" db="EMBL/GenBank/DDBJ databases">
        <authorList>
            <person name="Varghese N."/>
            <person name="Submissions Spin"/>
        </authorList>
    </citation>
    <scope>NUCLEOTIDE SEQUENCE [LARGE SCALE GENOMIC DNA]</scope>
    <source>
        <strain evidence="3">HAMBI 2971</strain>
    </source>
</reference>
<protein>
    <submittedName>
        <fullName evidence="2">Uncharacterized protein</fullName>
    </submittedName>
</protein>
<dbReference type="Proteomes" id="UP000199435">
    <property type="component" value="Unassembled WGS sequence"/>
</dbReference>
<evidence type="ECO:0000313" key="2">
    <source>
        <dbReference type="EMBL" id="SCB49654.1"/>
    </source>
</evidence>
<evidence type="ECO:0000256" key="1">
    <source>
        <dbReference type="SAM" id="MobiDB-lite"/>
    </source>
</evidence>
<sequence>MNDTLTLGDTVTINTVVWITSLKESEQGVTNRILEDLEPELRRFGIDFIEREPKTAAELLAFLDDLEVGARERGVRPIIHIDTHGNKNLGIHINASDEFVSWGALIERMRAINVATECNLCVVSMACFGFHLLTQMRMGQASPFYLLAGSDDLVYVHFIQSACLAFYRDAFEQNDIIGAYRTHLMHKLRIMHSESMIFNILVGYVRAECLGENRERRINQAIALVEAEAKRDGTTINVAVARKTAEELTTPTQRLVDEQVGKFLLGRKVSFTIEDVIRKAETIEDPYAATGRPRPKTELNTGSSEQ</sequence>
<gene>
    <name evidence="2" type="ORF">GA0061102_10779</name>
</gene>
<organism evidence="2 3">
    <name type="scientific">Rhizobium miluonense</name>
    <dbReference type="NCBI Taxonomy" id="411945"/>
    <lineage>
        <taxon>Bacteria</taxon>
        <taxon>Pseudomonadati</taxon>
        <taxon>Pseudomonadota</taxon>
        <taxon>Alphaproteobacteria</taxon>
        <taxon>Hyphomicrobiales</taxon>
        <taxon>Rhizobiaceae</taxon>
        <taxon>Rhizobium/Agrobacterium group</taxon>
        <taxon>Rhizobium</taxon>
    </lineage>
</organism>
<feature type="region of interest" description="Disordered" evidence="1">
    <location>
        <begin position="284"/>
        <end position="306"/>
    </location>
</feature>
<proteinExistence type="predicted"/>
<accession>A0A1C3XCG4</accession>
<evidence type="ECO:0000313" key="3">
    <source>
        <dbReference type="Proteomes" id="UP000199435"/>
    </source>
</evidence>
<dbReference type="RefSeq" id="WP_092856512.1">
    <property type="nucleotide sequence ID" value="NZ_FMAH01000077.1"/>
</dbReference>